<dbReference type="EnsemblPlants" id="OGLUM02G08460.1">
    <property type="protein sequence ID" value="OGLUM02G08460.1"/>
    <property type="gene ID" value="OGLUM02G08460"/>
</dbReference>
<dbReference type="eggNOG" id="ENOG502QPYS">
    <property type="taxonomic scope" value="Eukaryota"/>
</dbReference>
<evidence type="ECO:0000256" key="15">
    <source>
        <dbReference type="ARBA" id="ARBA00023180"/>
    </source>
</evidence>
<evidence type="ECO:0000256" key="3">
    <source>
        <dbReference type="ARBA" id="ARBA00022527"/>
    </source>
</evidence>
<keyword evidence="9" id="KW-0547">Nucleotide-binding</keyword>
<dbReference type="PROSITE" id="PS51450">
    <property type="entry name" value="LRR"/>
    <property type="match status" value="1"/>
</dbReference>
<dbReference type="InterPro" id="IPR003591">
    <property type="entry name" value="Leu-rich_rpt_typical-subtyp"/>
</dbReference>
<keyword evidence="15" id="KW-0325">Glycoprotein</keyword>
<feature type="signal peptide" evidence="18">
    <location>
        <begin position="1"/>
        <end position="35"/>
    </location>
</feature>
<dbReference type="FunFam" id="3.80.10.10:FF:000095">
    <property type="entry name" value="LRR receptor-like serine/threonine-protein kinase GSO1"/>
    <property type="match status" value="1"/>
</dbReference>
<keyword evidence="13" id="KW-0472">Membrane</keyword>
<dbReference type="GO" id="GO:0016020">
    <property type="term" value="C:membrane"/>
    <property type="evidence" value="ECO:0007669"/>
    <property type="project" value="UniProtKB-SubCell"/>
</dbReference>
<dbReference type="PANTHER" id="PTHR48065:SF75">
    <property type="entry name" value="LEUCINE-RICH REPEAT-CONTAINING N-TERMINAL PLANT-TYPE DOMAIN-CONTAINING PROTEIN"/>
    <property type="match status" value="1"/>
</dbReference>
<proteinExistence type="predicted"/>
<dbReference type="Pfam" id="PF00560">
    <property type="entry name" value="LRR_1"/>
    <property type="match status" value="7"/>
</dbReference>
<keyword evidence="8" id="KW-0677">Repeat</keyword>
<dbReference type="Pfam" id="PF08263">
    <property type="entry name" value="LRRNT_2"/>
    <property type="match status" value="1"/>
</dbReference>
<comment type="subcellular location">
    <subcellularLocation>
        <location evidence="1">Membrane</location>
        <topology evidence="1">Single-pass membrane protein</topology>
    </subcellularLocation>
</comment>
<evidence type="ECO:0000256" key="13">
    <source>
        <dbReference type="ARBA" id="ARBA00023136"/>
    </source>
</evidence>
<accession>A0A0D9YP59</accession>
<evidence type="ECO:0000256" key="10">
    <source>
        <dbReference type="ARBA" id="ARBA00022777"/>
    </source>
</evidence>
<comment type="catalytic activity">
    <reaction evidence="16">
        <text>L-threonyl-[protein] + ATP = O-phospho-L-threonyl-[protein] + ADP + H(+)</text>
        <dbReference type="Rhea" id="RHEA:46608"/>
        <dbReference type="Rhea" id="RHEA-COMP:11060"/>
        <dbReference type="Rhea" id="RHEA-COMP:11605"/>
        <dbReference type="ChEBI" id="CHEBI:15378"/>
        <dbReference type="ChEBI" id="CHEBI:30013"/>
        <dbReference type="ChEBI" id="CHEBI:30616"/>
        <dbReference type="ChEBI" id="CHEBI:61977"/>
        <dbReference type="ChEBI" id="CHEBI:456216"/>
        <dbReference type="EC" id="2.7.11.1"/>
    </reaction>
</comment>
<dbReference type="InterPro" id="IPR032675">
    <property type="entry name" value="LRR_dom_sf"/>
</dbReference>
<evidence type="ECO:0000256" key="7">
    <source>
        <dbReference type="ARBA" id="ARBA00022729"/>
    </source>
</evidence>
<dbReference type="InterPro" id="IPR013210">
    <property type="entry name" value="LRR_N_plant-typ"/>
</dbReference>
<evidence type="ECO:0000256" key="2">
    <source>
        <dbReference type="ARBA" id="ARBA00012513"/>
    </source>
</evidence>
<dbReference type="Gene3D" id="3.80.10.10">
    <property type="entry name" value="Ribonuclease Inhibitor"/>
    <property type="match status" value="5"/>
</dbReference>
<keyword evidence="14" id="KW-0675">Receptor</keyword>
<evidence type="ECO:0000256" key="11">
    <source>
        <dbReference type="ARBA" id="ARBA00022840"/>
    </source>
</evidence>
<evidence type="ECO:0000259" key="19">
    <source>
        <dbReference type="Pfam" id="PF08263"/>
    </source>
</evidence>
<evidence type="ECO:0000313" key="20">
    <source>
        <dbReference type="EnsemblPlants" id="OGLUM02G08460.1"/>
    </source>
</evidence>
<evidence type="ECO:0000256" key="17">
    <source>
        <dbReference type="ARBA" id="ARBA00048679"/>
    </source>
</evidence>
<evidence type="ECO:0000256" key="6">
    <source>
        <dbReference type="ARBA" id="ARBA00022692"/>
    </source>
</evidence>
<dbReference type="PRINTS" id="PR00019">
    <property type="entry name" value="LEURICHRPT"/>
</dbReference>
<sequence length="1067" mass="114982">MHSMGAARLRIRLQAALVMSLLLLQIMPFLPCTLATGGNSAELLMGREKHEGNPSDVPLAADDIISAVCARHRWQKAFPATDHGQRDASRLGSNQIHTMSSNPSAAASEAQLGSGGLWHCHDDHVHEPLLKMSTPLDRLARSSRPISLEYRNIRQVRASSYILAISKIASLTALSTNSKMIRLFASCPKLIPLLAVFIFSSSLSLAISDDTDTDREALLCFKSQISDPNGALSSWTNTSLNFCSWQGVSCNSTQTQLRVMALNVSSKGLGGLIPPCIGNLSSIASLDLSNNAFLGKIPSELGRLGQISYLNLSINSLEGRIPYELTSCRNLQVLGLWNNSLQGEIPPSLTQCTHLQQVMLSNNKLEGEIPTGFGTLRELKTLDLSNNALTGDIPPLLGSSPSFIYVDLGVNQLTGGIPEFLANSSSLQVIRLMQNGLTGEIPLSLFNSSTLTTIYLNRNNLVGSIPPITAVAAPIQYLSLAQNKLTGGIPASLGNLSSMVLLSLGANSLVGSIPESLSKIQTLERLVLTYNKLSGNVPQNIFNMTSLKYFGMANNSLIGRLPPDIGNRLPNLETLILSTTQLNGPIPASLANMSKLEMIYLTATGLTGVVPSFGSLPNLQDLDLGYNQLEAGDWSFLSSLANCTQLKKFALDANFLQGTLPRSVGNLPSQLNWLFLKQNKLSGAIPSEIGNLKSLTVMYMDNNMFSGSIQPTIGNLSNLLVLSFARNNLSGHIPDSIGSLSQLTEFYIDGNNLNGSIPANIGQWRQLEKLDLSHNFFGGSLPSEVFNISSLSKSLDLSYNLFTGPIPLEIGNLINLGSISISNNRLNGEIPFTLGNCVLLEYLHMEGNLLTGSIPQSFMNLKSIKDDFGLARFMCATSTAAPGNSTSLADLKGSIGYIAPEILTGKRPTDEKFNDGLSLHDRVDAAFPHRVTEILDPNMLHNDLDGGNSELMQSCVLPLKSSTILTSEDGARPGKPPSPRLQYHLDLRCWRGVAVAVAHRVFSGGSTMPFLPCTLATGGKPLDLLIMAGREKHEGHRLLAPSKSIRSPRTLLHENWTGPEHNVILGE</sequence>
<keyword evidence="11" id="KW-0067">ATP-binding</keyword>
<keyword evidence="12" id="KW-1133">Transmembrane helix</keyword>
<dbReference type="STRING" id="40148.A0A0D9YP59"/>
<dbReference type="Gramene" id="OGLUM02G08460.1">
    <property type="protein sequence ID" value="OGLUM02G08460.1"/>
    <property type="gene ID" value="OGLUM02G08460"/>
</dbReference>
<evidence type="ECO:0000256" key="4">
    <source>
        <dbReference type="ARBA" id="ARBA00022553"/>
    </source>
</evidence>
<dbReference type="PANTHER" id="PTHR48065">
    <property type="entry name" value="OS10G0469600 PROTEIN"/>
    <property type="match status" value="1"/>
</dbReference>
<dbReference type="SUPFAM" id="SSF52047">
    <property type="entry name" value="RNI-like"/>
    <property type="match status" value="1"/>
</dbReference>
<organism evidence="20">
    <name type="scientific">Oryza glumipatula</name>
    <dbReference type="NCBI Taxonomy" id="40148"/>
    <lineage>
        <taxon>Eukaryota</taxon>
        <taxon>Viridiplantae</taxon>
        <taxon>Streptophyta</taxon>
        <taxon>Embryophyta</taxon>
        <taxon>Tracheophyta</taxon>
        <taxon>Spermatophyta</taxon>
        <taxon>Magnoliopsida</taxon>
        <taxon>Liliopsida</taxon>
        <taxon>Poales</taxon>
        <taxon>Poaceae</taxon>
        <taxon>BOP clade</taxon>
        <taxon>Oryzoideae</taxon>
        <taxon>Oryzeae</taxon>
        <taxon>Oryzinae</taxon>
        <taxon>Oryza</taxon>
    </lineage>
</organism>
<evidence type="ECO:0000256" key="14">
    <source>
        <dbReference type="ARBA" id="ARBA00023170"/>
    </source>
</evidence>
<evidence type="ECO:0000313" key="21">
    <source>
        <dbReference type="Proteomes" id="UP000026961"/>
    </source>
</evidence>
<name>A0A0D9YP59_9ORYZ</name>
<dbReference type="GO" id="GO:0004674">
    <property type="term" value="F:protein serine/threonine kinase activity"/>
    <property type="evidence" value="ECO:0007669"/>
    <property type="project" value="UniProtKB-KW"/>
</dbReference>
<comment type="catalytic activity">
    <reaction evidence="17">
        <text>L-seryl-[protein] + ATP = O-phospho-L-seryl-[protein] + ADP + H(+)</text>
        <dbReference type="Rhea" id="RHEA:17989"/>
        <dbReference type="Rhea" id="RHEA-COMP:9863"/>
        <dbReference type="Rhea" id="RHEA-COMP:11604"/>
        <dbReference type="ChEBI" id="CHEBI:15378"/>
        <dbReference type="ChEBI" id="CHEBI:29999"/>
        <dbReference type="ChEBI" id="CHEBI:30616"/>
        <dbReference type="ChEBI" id="CHEBI:83421"/>
        <dbReference type="ChEBI" id="CHEBI:456216"/>
        <dbReference type="EC" id="2.7.11.1"/>
    </reaction>
</comment>
<dbReference type="FunFam" id="3.80.10.10:FF:000317">
    <property type="entry name" value="Inactive leucine-rich repeat receptor-like protein kinase"/>
    <property type="match status" value="1"/>
</dbReference>
<reference evidence="20" key="1">
    <citation type="submission" date="2015-04" db="UniProtKB">
        <authorList>
            <consortium name="EnsemblPlants"/>
        </authorList>
    </citation>
    <scope>IDENTIFICATION</scope>
</reference>
<dbReference type="AlphaFoldDB" id="A0A0D9YP59"/>
<dbReference type="InterPro" id="IPR001611">
    <property type="entry name" value="Leu-rich_rpt"/>
</dbReference>
<keyword evidence="4" id="KW-0597">Phosphoprotein</keyword>
<keyword evidence="10" id="KW-0418">Kinase</keyword>
<protein>
    <recommendedName>
        <fullName evidence="2">non-specific serine/threonine protein kinase</fullName>
        <ecNumber evidence="2">2.7.11.1</ecNumber>
    </recommendedName>
</protein>
<dbReference type="FunFam" id="3.80.10.10:FF:000275">
    <property type="entry name" value="Leucine-rich repeat receptor-like protein kinase"/>
    <property type="match status" value="1"/>
</dbReference>
<dbReference type="HOGENOM" id="CLU_288268_0_0_1"/>
<keyword evidence="5" id="KW-0433">Leucine-rich repeat</keyword>
<evidence type="ECO:0000256" key="5">
    <source>
        <dbReference type="ARBA" id="ARBA00022614"/>
    </source>
</evidence>
<feature type="chain" id="PRO_5002351471" description="non-specific serine/threonine protein kinase" evidence="18">
    <location>
        <begin position="36"/>
        <end position="1067"/>
    </location>
</feature>
<dbReference type="GO" id="GO:0005524">
    <property type="term" value="F:ATP binding"/>
    <property type="evidence" value="ECO:0007669"/>
    <property type="project" value="UniProtKB-KW"/>
</dbReference>
<dbReference type="EC" id="2.7.11.1" evidence="2"/>
<evidence type="ECO:0000256" key="12">
    <source>
        <dbReference type="ARBA" id="ARBA00022989"/>
    </source>
</evidence>
<dbReference type="Proteomes" id="UP000026961">
    <property type="component" value="Chromosome 2"/>
</dbReference>
<dbReference type="SUPFAM" id="SSF52058">
    <property type="entry name" value="L domain-like"/>
    <property type="match status" value="2"/>
</dbReference>
<evidence type="ECO:0000256" key="9">
    <source>
        <dbReference type="ARBA" id="ARBA00022741"/>
    </source>
</evidence>
<evidence type="ECO:0000256" key="18">
    <source>
        <dbReference type="SAM" id="SignalP"/>
    </source>
</evidence>
<dbReference type="Pfam" id="PF13855">
    <property type="entry name" value="LRR_8"/>
    <property type="match status" value="1"/>
</dbReference>
<evidence type="ECO:0000256" key="8">
    <source>
        <dbReference type="ARBA" id="ARBA00022737"/>
    </source>
</evidence>
<keyword evidence="6" id="KW-0812">Transmembrane</keyword>
<evidence type="ECO:0000256" key="1">
    <source>
        <dbReference type="ARBA" id="ARBA00004167"/>
    </source>
</evidence>
<keyword evidence="7 18" id="KW-0732">Signal</keyword>
<dbReference type="SMART" id="SM00369">
    <property type="entry name" value="LRR_TYP"/>
    <property type="match status" value="8"/>
</dbReference>
<reference evidence="20" key="2">
    <citation type="submission" date="2018-05" db="EMBL/GenBank/DDBJ databases">
        <title>OgluRS3 (Oryza glumaepatula Reference Sequence Version 3).</title>
        <authorList>
            <person name="Zhang J."/>
            <person name="Kudrna D."/>
            <person name="Lee S."/>
            <person name="Talag J."/>
            <person name="Welchert J."/>
            <person name="Wing R.A."/>
        </authorList>
    </citation>
    <scope>NUCLEOTIDE SEQUENCE [LARGE SCALE GENOMIC DNA]</scope>
</reference>
<keyword evidence="21" id="KW-1185">Reference proteome</keyword>
<feature type="domain" description="Leucine-rich repeat-containing N-terminal plant-type" evidence="19">
    <location>
        <begin position="212"/>
        <end position="251"/>
    </location>
</feature>
<keyword evidence="3" id="KW-0723">Serine/threonine-protein kinase</keyword>
<keyword evidence="3" id="KW-0808">Transferase</keyword>
<evidence type="ECO:0000256" key="16">
    <source>
        <dbReference type="ARBA" id="ARBA00047899"/>
    </source>
</evidence>